<gene>
    <name evidence="3" type="ORF">HNR10_005008</name>
</gene>
<evidence type="ECO:0000256" key="2">
    <source>
        <dbReference type="SAM" id="Phobius"/>
    </source>
</evidence>
<feature type="transmembrane region" description="Helical" evidence="2">
    <location>
        <begin position="69"/>
        <end position="90"/>
    </location>
</feature>
<keyword evidence="2" id="KW-0812">Transmembrane</keyword>
<accession>A0A7Z0JCM8</accession>
<dbReference type="AlphaFoldDB" id="A0A7Z0JCM8"/>
<evidence type="ECO:0000313" key="3">
    <source>
        <dbReference type="EMBL" id="NYJ37127.1"/>
    </source>
</evidence>
<feature type="transmembrane region" description="Helical" evidence="2">
    <location>
        <begin position="110"/>
        <end position="130"/>
    </location>
</feature>
<name>A0A7Z0JCM8_9ACTN</name>
<keyword evidence="4" id="KW-1185">Reference proteome</keyword>
<reference evidence="3 4" key="1">
    <citation type="submission" date="2020-07" db="EMBL/GenBank/DDBJ databases">
        <title>Sequencing the genomes of 1000 actinobacteria strains.</title>
        <authorList>
            <person name="Klenk H.-P."/>
        </authorList>
    </citation>
    <scope>NUCLEOTIDE SEQUENCE [LARGE SCALE GENOMIC DNA]</scope>
    <source>
        <strain evidence="3 4">DSM 44442</strain>
    </source>
</reference>
<organism evidence="3 4">
    <name type="scientific">Nocardiopsis aegyptia</name>
    <dbReference type="NCBI Taxonomy" id="220378"/>
    <lineage>
        <taxon>Bacteria</taxon>
        <taxon>Bacillati</taxon>
        <taxon>Actinomycetota</taxon>
        <taxon>Actinomycetes</taxon>
        <taxon>Streptosporangiales</taxon>
        <taxon>Nocardiopsidaceae</taxon>
        <taxon>Nocardiopsis</taxon>
    </lineage>
</organism>
<dbReference type="RefSeq" id="WP_179827563.1">
    <property type="nucleotide sequence ID" value="NZ_JACCFS010000001.1"/>
</dbReference>
<protein>
    <submittedName>
        <fullName evidence="3">Uncharacterized protein</fullName>
    </submittedName>
</protein>
<dbReference type="Proteomes" id="UP000572051">
    <property type="component" value="Unassembled WGS sequence"/>
</dbReference>
<evidence type="ECO:0000256" key="1">
    <source>
        <dbReference type="SAM" id="MobiDB-lite"/>
    </source>
</evidence>
<keyword evidence="2" id="KW-0472">Membrane</keyword>
<feature type="compositionally biased region" description="Low complexity" evidence="1">
    <location>
        <begin position="9"/>
        <end position="38"/>
    </location>
</feature>
<feature type="region of interest" description="Disordered" evidence="1">
    <location>
        <begin position="1"/>
        <end position="44"/>
    </location>
</feature>
<proteinExistence type="predicted"/>
<feature type="transmembrane region" description="Helical" evidence="2">
    <location>
        <begin position="142"/>
        <end position="164"/>
    </location>
</feature>
<dbReference type="EMBL" id="JACCFS010000001">
    <property type="protein sequence ID" value="NYJ37127.1"/>
    <property type="molecule type" value="Genomic_DNA"/>
</dbReference>
<comment type="caution">
    <text evidence="3">The sequence shown here is derived from an EMBL/GenBank/DDBJ whole genome shotgun (WGS) entry which is preliminary data.</text>
</comment>
<keyword evidence="2" id="KW-1133">Transmembrane helix</keyword>
<evidence type="ECO:0000313" key="4">
    <source>
        <dbReference type="Proteomes" id="UP000572051"/>
    </source>
</evidence>
<sequence>MSTSKEDTSTPGEAPSSSAAPGEASTSASPTSPTSPDTSDARGAFVSGAPLSPVPALGGVFSAESFSGLGLLLLGPVVVNSRLFTLFAWFGLTDAGTATAEEVALFNAEITVAGGLSALAVLVGALSLFLGNARTRAWARWGASATVLAGTVFVILAVVTLVSVPDAG</sequence>